<dbReference type="AlphaFoldDB" id="A0A4Q7VWR1"/>
<dbReference type="PANTHER" id="PTHR13504">
    <property type="entry name" value="FIDO DOMAIN-CONTAINING PROTEIN DDB_G0283145"/>
    <property type="match status" value="1"/>
</dbReference>
<feature type="binding site" evidence="1">
    <location>
        <position position="216"/>
    </location>
    <ligand>
        <name>ATP</name>
        <dbReference type="ChEBI" id="CHEBI:30616"/>
    </ligand>
</feature>
<evidence type="ECO:0000256" key="3">
    <source>
        <dbReference type="PIRSR" id="PIRSR640198-2"/>
    </source>
</evidence>
<gene>
    <name evidence="5" type="ORF">EV670_1893</name>
</gene>
<dbReference type="GO" id="GO:0005524">
    <property type="term" value="F:ATP binding"/>
    <property type="evidence" value="ECO:0007669"/>
    <property type="project" value="UniProtKB-KW"/>
</dbReference>
<dbReference type="InterPro" id="IPR036597">
    <property type="entry name" value="Fido-like_dom_sf"/>
</dbReference>
<keyword evidence="1" id="KW-0547">Nucleotide-binding</keyword>
<dbReference type="Proteomes" id="UP000293671">
    <property type="component" value="Unassembled WGS sequence"/>
</dbReference>
<dbReference type="PANTHER" id="PTHR13504:SF38">
    <property type="entry name" value="FIDO DOMAIN-CONTAINING PROTEIN"/>
    <property type="match status" value="1"/>
</dbReference>
<dbReference type="InterPro" id="IPR040198">
    <property type="entry name" value="Fido_containing"/>
</dbReference>
<dbReference type="InterPro" id="IPR026287">
    <property type="entry name" value="SoFic-like"/>
</dbReference>
<dbReference type="Gene3D" id="1.10.3290.10">
    <property type="entry name" value="Fido-like domain"/>
    <property type="match status" value="1"/>
</dbReference>
<dbReference type="Pfam" id="PF13784">
    <property type="entry name" value="Fic_N"/>
    <property type="match status" value="1"/>
</dbReference>
<evidence type="ECO:0000256" key="1">
    <source>
        <dbReference type="PIRSR" id="PIRSR038925-1"/>
    </source>
</evidence>
<feature type="binding site" evidence="3">
    <location>
        <begin position="258"/>
        <end position="259"/>
    </location>
    <ligand>
        <name>ATP</name>
        <dbReference type="ChEBI" id="CHEBI:30616"/>
    </ligand>
</feature>
<evidence type="ECO:0000313" key="5">
    <source>
        <dbReference type="EMBL" id="RZU01177.1"/>
    </source>
</evidence>
<feature type="binding site" evidence="1">
    <location>
        <position position="258"/>
    </location>
    <ligand>
        <name>ATP</name>
        <dbReference type="ChEBI" id="CHEBI:30616"/>
    </ligand>
</feature>
<feature type="domain" description="Fido" evidence="4">
    <location>
        <begin position="130"/>
        <end position="280"/>
    </location>
</feature>
<feature type="binding site" evidence="3">
    <location>
        <begin position="220"/>
        <end position="227"/>
    </location>
    <ligand>
        <name>ATP</name>
        <dbReference type="ChEBI" id="CHEBI:30616"/>
    </ligand>
</feature>
<evidence type="ECO:0000313" key="6">
    <source>
        <dbReference type="Proteomes" id="UP000293671"/>
    </source>
</evidence>
<sequence length="398" mass="43992">MNRIPTGRLEPTVAAGMACQGFVPDPLPPRPPLTVDAALQQRLDDAHLALGRLDSLTTLLPDAQTFLYSYVRKEAVLSSQIEGTRSSLSDLLLFEEEAAPGVPIDDVSEVSCYVVALNRGIQRLAEGLPISSRLIRELHAELMQSGRGAGKAPGEYRRVQNWVGGMTPTSAELVPPPPQFVESCIADLERFVNDVPQRHPPLVKAALAHLQFETIHPFLDGNGRVGRLLIPLLLMKERVLQQPLLYLSLYFKVHRARYYELLSEVRRTGDWEAWLGFFADAVTHSATQAVQTARALTDLVTVDRKRIVTLGRHAASAMLVFDTLARRPVRSIPHVCAETQQSATTVGTTMQRLTEIGLVRELTGLKRNRVFGYIAYLDLLNREALFDAPRAAPASPSI</sequence>
<dbReference type="PIRSF" id="PIRSF038925">
    <property type="entry name" value="AMP-prot_trans"/>
    <property type="match status" value="1"/>
</dbReference>
<dbReference type="RefSeq" id="WP_130431585.1">
    <property type="nucleotide sequence ID" value="NZ_SHKP01000005.1"/>
</dbReference>
<dbReference type="EMBL" id="SHKP01000005">
    <property type="protein sequence ID" value="RZU01177.1"/>
    <property type="molecule type" value="Genomic_DNA"/>
</dbReference>
<evidence type="ECO:0000259" key="4">
    <source>
        <dbReference type="PROSITE" id="PS51459"/>
    </source>
</evidence>
<proteinExistence type="predicted"/>
<feature type="binding site" evidence="1">
    <location>
        <position position="82"/>
    </location>
    <ligand>
        <name>ATP</name>
        <dbReference type="ChEBI" id="CHEBI:30616"/>
    </ligand>
</feature>
<accession>A0A4Q7VWR1</accession>
<dbReference type="InterPro" id="IPR003812">
    <property type="entry name" value="Fido"/>
</dbReference>
<dbReference type="PROSITE" id="PS51459">
    <property type="entry name" value="FIDO"/>
    <property type="match status" value="1"/>
</dbReference>
<feature type="binding site" evidence="1">
    <location>
        <begin position="221"/>
        <end position="227"/>
    </location>
    <ligand>
        <name>ATP</name>
        <dbReference type="ChEBI" id="CHEBI:30616"/>
    </ligand>
</feature>
<name>A0A4Q7VWR1_9BURK</name>
<keyword evidence="1" id="KW-0067">ATP-binding</keyword>
<dbReference type="SUPFAM" id="SSF140931">
    <property type="entry name" value="Fic-like"/>
    <property type="match status" value="1"/>
</dbReference>
<dbReference type="InterPro" id="IPR025758">
    <property type="entry name" value="Fic/DOC_N"/>
</dbReference>
<reference evidence="5 6" key="1">
    <citation type="submission" date="2019-02" db="EMBL/GenBank/DDBJ databases">
        <title>Genomic Encyclopedia of Type Strains, Phase IV (KMG-IV): sequencing the most valuable type-strain genomes for metagenomic binning, comparative biology and taxonomic classification.</title>
        <authorList>
            <person name="Goeker M."/>
        </authorList>
    </citation>
    <scope>NUCLEOTIDE SEQUENCE [LARGE SCALE GENOMIC DNA]</scope>
    <source>
        <strain evidence="5 6">DSM 19570</strain>
    </source>
</reference>
<dbReference type="OrthoDB" id="9813719at2"/>
<comment type="caution">
    <text evidence="5">The sequence shown here is derived from an EMBL/GenBank/DDBJ whole genome shotgun (WGS) entry which is preliminary data.</text>
</comment>
<feature type="active site" evidence="2">
    <location>
        <position position="216"/>
    </location>
</feature>
<organism evidence="5 6">
    <name type="scientific">Rivibacter subsaxonicus</name>
    <dbReference type="NCBI Taxonomy" id="457575"/>
    <lineage>
        <taxon>Bacteria</taxon>
        <taxon>Pseudomonadati</taxon>
        <taxon>Pseudomonadota</taxon>
        <taxon>Betaproteobacteria</taxon>
        <taxon>Burkholderiales</taxon>
        <taxon>Rivibacter</taxon>
    </lineage>
</organism>
<keyword evidence="6" id="KW-1185">Reference proteome</keyword>
<protein>
    <submittedName>
        <fullName evidence="5">Fic family protein</fullName>
    </submittedName>
</protein>
<dbReference type="Pfam" id="PF02661">
    <property type="entry name" value="Fic"/>
    <property type="match status" value="1"/>
</dbReference>
<evidence type="ECO:0000256" key="2">
    <source>
        <dbReference type="PIRSR" id="PIRSR640198-1"/>
    </source>
</evidence>